<keyword evidence="4" id="KW-1185">Reference proteome</keyword>
<proteinExistence type="predicted"/>
<accession>A0ABW5JPY3</accession>
<evidence type="ECO:0000259" key="2">
    <source>
        <dbReference type="Pfam" id="PF18962"/>
    </source>
</evidence>
<reference evidence="4" key="1">
    <citation type="journal article" date="2019" name="Int. J. Syst. Evol. Microbiol.">
        <title>The Global Catalogue of Microorganisms (GCM) 10K type strain sequencing project: providing services to taxonomists for standard genome sequencing and annotation.</title>
        <authorList>
            <consortium name="The Broad Institute Genomics Platform"/>
            <consortium name="The Broad Institute Genome Sequencing Center for Infectious Disease"/>
            <person name="Wu L."/>
            <person name="Ma J."/>
        </authorList>
    </citation>
    <scope>NUCLEOTIDE SEQUENCE [LARGE SCALE GENOMIC DNA]</scope>
    <source>
        <strain evidence="4">KCTC 42903</strain>
    </source>
</reference>
<evidence type="ECO:0000313" key="4">
    <source>
        <dbReference type="Proteomes" id="UP001597441"/>
    </source>
</evidence>
<dbReference type="InterPro" id="IPR026444">
    <property type="entry name" value="Secre_tail"/>
</dbReference>
<sequence length="136" mass="15306">MKYLVILLIGILITNCSDNNNEDILLDKCNDGTLVKELTEDIPAVYPNPSDTELFITNSTANNTRLTTDSETNNSLEDLGPITLELYDFVGNRIINQKFNKRDGSPKLDVSHLKKGIYILKIKAKEVDETHQVIIK</sequence>
<dbReference type="RefSeq" id="WP_388014029.1">
    <property type="nucleotide sequence ID" value="NZ_JBHUDT010000001.1"/>
</dbReference>
<name>A0ABW5JPY3_9FLAO</name>
<comment type="caution">
    <text evidence="3">The sequence shown here is derived from an EMBL/GenBank/DDBJ whole genome shotgun (WGS) entry which is preliminary data.</text>
</comment>
<protein>
    <submittedName>
        <fullName evidence="3">T9SS type A sorting domain-containing protein</fullName>
    </submittedName>
</protein>
<feature type="domain" description="Secretion system C-terminal sorting" evidence="2">
    <location>
        <begin position="45"/>
        <end position="135"/>
    </location>
</feature>
<dbReference type="Proteomes" id="UP001597441">
    <property type="component" value="Unassembled WGS sequence"/>
</dbReference>
<keyword evidence="1" id="KW-0732">Signal</keyword>
<dbReference type="NCBIfam" id="TIGR04183">
    <property type="entry name" value="Por_Secre_tail"/>
    <property type="match status" value="1"/>
</dbReference>
<dbReference type="Pfam" id="PF18962">
    <property type="entry name" value="Por_Secre_tail"/>
    <property type="match status" value="1"/>
</dbReference>
<gene>
    <name evidence="3" type="ORF">ACFSQS_03260</name>
</gene>
<organism evidence="3 4">
    <name type="scientific">Gelatiniphilus marinus</name>
    <dbReference type="NCBI Taxonomy" id="1759464"/>
    <lineage>
        <taxon>Bacteria</taxon>
        <taxon>Pseudomonadati</taxon>
        <taxon>Bacteroidota</taxon>
        <taxon>Flavobacteriia</taxon>
        <taxon>Flavobacteriales</taxon>
        <taxon>Flavobacteriaceae</taxon>
        <taxon>Gelatiniphilus</taxon>
    </lineage>
</organism>
<evidence type="ECO:0000313" key="3">
    <source>
        <dbReference type="EMBL" id="MFD2534112.1"/>
    </source>
</evidence>
<dbReference type="EMBL" id="JBHULK010000001">
    <property type="protein sequence ID" value="MFD2534112.1"/>
    <property type="molecule type" value="Genomic_DNA"/>
</dbReference>
<evidence type="ECO:0000256" key="1">
    <source>
        <dbReference type="ARBA" id="ARBA00022729"/>
    </source>
</evidence>